<proteinExistence type="predicted"/>
<dbReference type="Proteomes" id="UP001295444">
    <property type="component" value="Chromosome 03"/>
</dbReference>
<organism evidence="1 2">
    <name type="scientific">Pelobates cultripes</name>
    <name type="common">Western spadefoot toad</name>
    <dbReference type="NCBI Taxonomy" id="61616"/>
    <lineage>
        <taxon>Eukaryota</taxon>
        <taxon>Metazoa</taxon>
        <taxon>Chordata</taxon>
        <taxon>Craniata</taxon>
        <taxon>Vertebrata</taxon>
        <taxon>Euteleostomi</taxon>
        <taxon>Amphibia</taxon>
        <taxon>Batrachia</taxon>
        <taxon>Anura</taxon>
        <taxon>Pelobatoidea</taxon>
        <taxon>Pelobatidae</taxon>
        <taxon>Pelobates</taxon>
    </lineage>
</organism>
<sequence length="159" mass="17862">MDLAVTVFQEQSGQPGHPNRQATVSKVEQCSHVYKLFFSSLRPTAVQGDWWLMPKMTTASLLEKLSILRIQHPQSALTTFVKGFWLNCTSGSHSYRPPSLPSRMAFRGIATPGHSPELQSTYGLPVATSLFTRDTVKTTNRNHLHSYFMQGLALEQDRL</sequence>
<keyword evidence="2" id="KW-1185">Reference proteome</keyword>
<dbReference type="AlphaFoldDB" id="A0AAD1VZ03"/>
<accession>A0AAD1VZ03</accession>
<evidence type="ECO:0000313" key="2">
    <source>
        <dbReference type="Proteomes" id="UP001295444"/>
    </source>
</evidence>
<evidence type="ECO:0000313" key="1">
    <source>
        <dbReference type="EMBL" id="CAH2275195.1"/>
    </source>
</evidence>
<name>A0AAD1VZ03_PELCU</name>
<gene>
    <name evidence="1" type="ORF">PECUL_23A004538</name>
</gene>
<dbReference type="EMBL" id="OW240914">
    <property type="protein sequence ID" value="CAH2275195.1"/>
    <property type="molecule type" value="Genomic_DNA"/>
</dbReference>
<reference evidence="1" key="1">
    <citation type="submission" date="2022-03" db="EMBL/GenBank/DDBJ databases">
        <authorList>
            <person name="Alioto T."/>
            <person name="Alioto T."/>
            <person name="Gomez Garrido J."/>
        </authorList>
    </citation>
    <scope>NUCLEOTIDE SEQUENCE</scope>
</reference>
<protein>
    <submittedName>
        <fullName evidence="1">Uncharacterized protein</fullName>
    </submittedName>
</protein>